<evidence type="ECO:0000256" key="1">
    <source>
        <dbReference type="ARBA" id="ARBA00007452"/>
    </source>
</evidence>
<keyword evidence="5 7" id="KW-0234">DNA repair</keyword>
<dbReference type="NCBIfam" id="TIGR00613">
    <property type="entry name" value="reco"/>
    <property type="match status" value="1"/>
</dbReference>
<comment type="function">
    <text evidence="7">Involved in DNA repair and RecF pathway recombination.</text>
</comment>
<evidence type="ECO:0000313" key="9">
    <source>
        <dbReference type="EMBL" id="SPF30243.1"/>
    </source>
</evidence>
<dbReference type="PANTHER" id="PTHR33991:SF1">
    <property type="entry name" value="DNA REPAIR PROTEIN RECO"/>
    <property type="match status" value="1"/>
</dbReference>
<evidence type="ECO:0000256" key="6">
    <source>
        <dbReference type="ARBA" id="ARBA00033409"/>
    </source>
</evidence>
<comment type="similarity">
    <text evidence="1 7">Belongs to the RecO family.</text>
</comment>
<dbReference type="GO" id="GO:0006302">
    <property type="term" value="P:double-strand break repair"/>
    <property type="evidence" value="ECO:0007669"/>
    <property type="project" value="TreeGrafter"/>
</dbReference>
<proteinExistence type="inferred from homology"/>
<dbReference type="GO" id="GO:0043590">
    <property type="term" value="C:bacterial nucleoid"/>
    <property type="evidence" value="ECO:0007669"/>
    <property type="project" value="TreeGrafter"/>
</dbReference>
<keyword evidence="3 7" id="KW-0227">DNA damage</keyword>
<dbReference type="Pfam" id="PF02565">
    <property type="entry name" value="RecO_C"/>
    <property type="match status" value="1"/>
</dbReference>
<dbReference type="SUPFAM" id="SSF57863">
    <property type="entry name" value="ArfGap/RecO-like zinc finger"/>
    <property type="match status" value="1"/>
</dbReference>
<dbReference type="PANTHER" id="PTHR33991">
    <property type="entry name" value="DNA REPAIR PROTEIN RECO"/>
    <property type="match status" value="1"/>
</dbReference>
<keyword evidence="10" id="KW-1185">Reference proteome</keyword>
<dbReference type="InterPro" id="IPR042242">
    <property type="entry name" value="RecO_C"/>
</dbReference>
<dbReference type="GO" id="GO:0006310">
    <property type="term" value="P:DNA recombination"/>
    <property type="evidence" value="ECO:0007669"/>
    <property type="project" value="UniProtKB-UniRule"/>
</dbReference>
<organism evidence="9 10">
    <name type="scientific">Pontivivens insulae</name>
    <dbReference type="NCBI Taxonomy" id="1639689"/>
    <lineage>
        <taxon>Bacteria</taxon>
        <taxon>Pseudomonadati</taxon>
        <taxon>Pseudomonadota</taxon>
        <taxon>Alphaproteobacteria</taxon>
        <taxon>Rhodobacterales</taxon>
        <taxon>Paracoccaceae</taxon>
        <taxon>Pontivivens</taxon>
    </lineage>
</organism>
<evidence type="ECO:0000259" key="8">
    <source>
        <dbReference type="Pfam" id="PF11967"/>
    </source>
</evidence>
<evidence type="ECO:0000256" key="2">
    <source>
        <dbReference type="ARBA" id="ARBA00021310"/>
    </source>
</evidence>
<dbReference type="HAMAP" id="MF_00201">
    <property type="entry name" value="RecO"/>
    <property type="match status" value="1"/>
</dbReference>
<evidence type="ECO:0000313" key="10">
    <source>
        <dbReference type="Proteomes" id="UP000244932"/>
    </source>
</evidence>
<feature type="domain" description="DNA replication/recombination mediator RecO N-terminal" evidence="8">
    <location>
        <begin position="1"/>
        <end position="76"/>
    </location>
</feature>
<dbReference type="InterPro" id="IPR003717">
    <property type="entry name" value="RecO"/>
</dbReference>
<dbReference type="InterPro" id="IPR012340">
    <property type="entry name" value="NA-bd_OB-fold"/>
</dbReference>
<protein>
    <recommendedName>
        <fullName evidence="2 7">DNA repair protein RecO</fullName>
    </recommendedName>
    <alternativeName>
        <fullName evidence="6 7">Recombination protein O</fullName>
    </alternativeName>
</protein>
<dbReference type="EMBL" id="OMKW01000003">
    <property type="protein sequence ID" value="SPF30243.1"/>
    <property type="molecule type" value="Genomic_DNA"/>
</dbReference>
<evidence type="ECO:0000256" key="4">
    <source>
        <dbReference type="ARBA" id="ARBA00023172"/>
    </source>
</evidence>
<gene>
    <name evidence="7 9" type="primary">recO</name>
    <name evidence="9" type="ORF">POI8812_02579</name>
</gene>
<dbReference type="SUPFAM" id="SSF50249">
    <property type="entry name" value="Nucleic acid-binding proteins"/>
    <property type="match status" value="1"/>
</dbReference>
<dbReference type="Gene3D" id="2.40.50.140">
    <property type="entry name" value="Nucleic acid-binding proteins"/>
    <property type="match status" value="1"/>
</dbReference>
<dbReference type="AlphaFoldDB" id="A0A2R8ADB8"/>
<keyword evidence="4 7" id="KW-0233">DNA recombination</keyword>
<dbReference type="Pfam" id="PF11967">
    <property type="entry name" value="RecO_N"/>
    <property type="match status" value="1"/>
</dbReference>
<dbReference type="InterPro" id="IPR022572">
    <property type="entry name" value="DNA_rep/recomb_RecO_N"/>
</dbReference>
<dbReference type="InterPro" id="IPR037278">
    <property type="entry name" value="ARFGAP/RecO"/>
</dbReference>
<name>A0A2R8ADB8_9RHOB</name>
<evidence type="ECO:0000256" key="5">
    <source>
        <dbReference type="ARBA" id="ARBA00023204"/>
    </source>
</evidence>
<accession>A0A2R8ADB8</accession>
<evidence type="ECO:0000256" key="3">
    <source>
        <dbReference type="ARBA" id="ARBA00022763"/>
    </source>
</evidence>
<reference evidence="9 10" key="1">
    <citation type="submission" date="2018-03" db="EMBL/GenBank/DDBJ databases">
        <authorList>
            <person name="Keele B.F."/>
        </authorList>
    </citation>
    <scope>NUCLEOTIDE SEQUENCE [LARGE SCALE GENOMIC DNA]</scope>
    <source>
        <strain evidence="9 10">CeCT 8812</strain>
    </source>
</reference>
<dbReference type="Proteomes" id="UP000244932">
    <property type="component" value="Unassembled WGS sequence"/>
</dbReference>
<dbReference type="Gene3D" id="1.20.1440.120">
    <property type="entry name" value="Recombination protein O, C-terminal domain"/>
    <property type="match status" value="1"/>
</dbReference>
<evidence type="ECO:0000256" key="7">
    <source>
        <dbReference type="HAMAP-Rule" id="MF_00201"/>
    </source>
</evidence>
<sequence length="244" mass="26393">MIEWRADGLLLSVRPHGEASAIINVLTRERGRHAGVVRGGQSRKRAPLLQPGAQLDVTWKARIEDHLGSFTFEPLRSRAAMLLEDRAALATLSAVCALAGACLPERAPMPDVYDRTVALCDALCTGQDWPARYALWEFALLGDLGFGLSLDQCAVTGARQGLPYVSPRTGRAVSAEGAGEWADRLLPLPGFLRGDDHASAQDVKDALRLTGHFLRQRVVPTLRSSGPIDARDGAERAIVRLLSN</sequence>